<keyword evidence="9" id="KW-1185">Reference proteome</keyword>
<evidence type="ECO:0000256" key="4">
    <source>
        <dbReference type="SAM" id="Coils"/>
    </source>
</evidence>
<evidence type="ECO:0000256" key="3">
    <source>
        <dbReference type="ARBA" id="ARBA00023054"/>
    </source>
</evidence>
<evidence type="ECO:0000259" key="6">
    <source>
        <dbReference type="Pfam" id="PF09762"/>
    </source>
</evidence>
<feature type="compositionally biased region" description="Basic and acidic residues" evidence="5">
    <location>
        <begin position="235"/>
        <end position="244"/>
    </location>
</feature>
<dbReference type="InterPro" id="IPR019159">
    <property type="entry name" value="CCDC93_CC"/>
</dbReference>
<dbReference type="InterPro" id="IPR048747">
    <property type="entry name" value="CCDC93_N"/>
</dbReference>
<dbReference type="InterPro" id="IPR039116">
    <property type="entry name" value="CCDC93"/>
</dbReference>
<feature type="coiled-coil region" evidence="4">
    <location>
        <begin position="549"/>
        <end position="590"/>
    </location>
</feature>
<accession>A0A2K5R4T7</accession>
<feature type="compositionally biased region" description="Basic and acidic residues" evidence="5">
    <location>
        <begin position="215"/>
        <end position="225"/>
    </location>
</feature>
<dbReference type="AlphaFoldDB" id="A0A2K5R4T7"/>
<protein>
    <recommendedName>
        <fullName evidence="2">Coiled-coil domain-containing protein 93</fullName>
    </recommendedName>
</protein>
<feature type="domain" description="CCDC93 N-terminal" evidence="7">
    <location>
        <begin position="22"/>
        <end position="128"/>
    </location>
</feature>
<organism evidence="8 9">
    <name type="scientific">Cebus imitator</name>
    <name type="common">Panamanian white-faced capuchin</name>
    <name type="synonym">Cebus capucinus imitator</name>
    <dbReference type="NCBI Taxonomy" id="2715852"/>
    <lineage>
        <taxon>Eukaryota</taxon>
        <taxon>Metazoa</taxon>
        <taxon>Chordata</taxon>
        <taxon>Craniata</taxon>
        <taxon>Vertebrata</taxon>
        <taxon>Euteleostomi</taxon>
        <taxon>Mammalia</taxon>
        <taxon>Eutheria</taxon>
        <taxon>Euarchontoglires</taxon>
        <taxon>Primates</taxon>
        <taxon>Haplorrhini</taxon>
        <taxon>Platyrrhini</taxon>
        <taxon>Cebidae</taxon>
        <taxon>Cebinae</taxon>
        <taxon>Cebus</taxon>
    </lineage>
</organism>
<evidence type="ECO:0000313" key="8">
    <source>
        <dbReference type="Ensembl" id="ENSCCAP00000023156.1"/>
    </source>
</evidence>
<evidence type="ECO:0000259" key="7">
    <source>
        <dbReference type="Pfam" id="PF21673"/>
    </source>
</evidence>
<feature type="region of interest" description="Disordered" evidence="5">
    <location>
        <begin position="425"/>
        <end position="448"/>
    </location>
</feature>
<evidence type="ECO:0000256" key="2">
    <source>
        <dbReference type="ARBA" id="ARBA00016765"/>
    </source>
</evidence>
<dbReference type="GeneTree" id="ENSGT00390000011294"/>
<feature type="coiled-coil region" evidence="4">
    <location>
        <begin position="333"/>
        <end position="424"/>
    </location>
</feature>
<dbReference type="GO" id="GO:0006893">
    <property type="term" value="P:Golgi to plasma membrane transport"/>
    <property type="evidence" value="ECO:0007669"/>
    <property type="project" value="TreeGrafter"/>
</dbReference>
<dbReference type="PANTHER" id="PTHR16441">
    <property type="entry name" value="FIDIPIDINE"/>
    <property type="match status" value="1"/>
</dbReference>
<reference evidence="8" key="2">
    <citation type="submission" date="2025-09" db="UniProtKB">
        <authorList>
            <consortium name="Ensembl"/>
        </authorList>
    </citation>
    <scope>IDENTIFICATION</scope>
</reference>
<keyword evidence="3 4" id="KW-0175">Coiled coil</keyword>
<dbReference type="Pfam" id="PF21673">
    <property type="entry name" value="CCDC93_N"/>
    <property type="match status" value="1"/>
</dbReference>
<feature type="region of interest" description="Disordered" evidence="5">
    <location>
        <begin position="1"/>
        <end position="21"/>
    </location>
</feature>
<comment type="similarity">
    <text evidence="1">Belongs to the CCDC93 family.</text>
</comment>
<dbReference type="Proteomes" id="UP000233040">
    <property type="component" value="Unassembled WGS sequence"/>
</dbReference>
<name>A0A2K5R4T7_CEBIM</name>
<dbReference type="Ensembl" id="ENSCCAT00000040657.1">
    <property type="protein sequence ID" value="ENSCCAP00000023156.1"/>
    <property type="gene ID" value="ENSCCAG00000029341.1"/>
</dbReference>
<feature type="domain" description="CCDC93 coiled-coil" evidence="6">
    <location>
        <begin position="496"/>
        <end position="614"/>
    </location>
</feature>
<evidence type="ECO:0000313" key="9">
    <source>
        <dbReference type="Proteomes" id="UP000233040"/>
    </source>
</evidence>
<sequence length="620" mass="71448">MGLPKGPEGQGFPEVETREDEEQNVKLTEILELLVAAGYFRARIKGLSPFDKVVGGMTWCITTCNFDVDVDLLFQENSTIGQKIALSEKIVSVLPRMKCPHQLEPHQIQGMDFIHIFPVVQWLVKRAIETKEEMGDYIRSYSVSQFQKTYSLPEDDDFIKRKEKAVKTVVDLSEVYKPRRKYKRHQGAEELLDEESRIHATLLEYGRRYGFSHQSKTEKAEDKKTALSAGLSATEKGDVHEEDELRAAEEQRIQSLMTKMTAMANEESRLTASSVGQIVGLCSAEIKQIVSEYAEKQSELSAEESPEKLGTSQLHRLKVISLNKQIVQKTKHLEELRASHTSLQARYNEAKKTLTELKTYSEKLDKEQAALEKIESKADPSILQNLRALVAMNENLKSQEQEFKAHCREEMTRLQQEIENLKAERAPCGDEKTLSSGEPPGTLSSAMTHDEDLDRRYNMEKEKLYKIRLLQVSKRRTKISHSDTCSYSCAHFFTFTVSAVHKETKQFFTLYNTLDDKKVYLEKEISLLNSIHENFSQAMASPAARDQFLRQMEQIVEGIKQSRMKMEKKKQENKMRRDQLNDQYLELLEKQRLYFKTVKEFKEEGRKNEMLLSKVKAKAS</sequence>
<dbReference type="Pfam" id="PF09762">
    <property type="entry name" value="CCDC93_CC"/>
    <property type="match status" value="2"/>
</dbReference>
<evidence type="ECO:0000256" key="1">
    <source>
        <dbReference type="ARBA" id="ARBA00007219"/>
    </source>
</evidence>
<evidence type="ECO:0000256" key="5">
    <source>
        <dbReference type="SAM" id="MobiDB-lite"/>
    </source>
</evidence>
<reference evidence="8" key="1">
    <citation type="submission" date="2025-08" db="UniProtKB">
        <authorList>
            <consortium name="Ensembl"/>
        </authorList>
    </citation>
    <scope>IDENTIFICATION</scope>
</reference>
<feature type="domain" description="CCDC93 coiled-coil" evidence="6">
    <location>
        <begin position="175"/>
        <end position="474"/>
    </location>
</feature>
<gene>
    <name evidence="8" type="primary">CCDC93</name>
</gene>
<dbReference type="PANTHER" id="PTHR16441:SF0">
    <property type="entry name" value="COILED-COIL DOMAIN-CONTAINING PROTEIN 93"/>
    <property type="match status" value="1"/>
</dbReference>
<feature type="region of interest" description="Disordered" evidence="5">
    <location>
        <begin position="214"/>
        <end position="244"/>
    </location>
</feature>
<proteinExistence type="inferred from homology"/>